<keyword evidence="1" id="KW-0732">Signal</keyword>
<accession>A0ABZ2Y306</accession>
<proteinExistence type="predicted"/>
<feature type="signal peptide" evidence="1">
    <location>
        <begin position="1"/>
        <end position="31"/>
    </location>
</feature>
<keyword evidence="2" id="KW-0614">Plasmid</keyword>
<sequence length="107" mass="11103">MRSKAGKQWTAFLLALLLAMSAISAHLTAEAEGPVENAAVYQHGTEEGHNHSALGQCHQASACEGSAALQVWQQSSIIIEAGELAVVPVSLSLASLAPEAHLPPPKV</sequence>
<evidence type="ECO:0000313" key="3">
    <source>
        <dbReference type="Proteomes" id="UP001623232"/>
    </source>
</evidence>
<organism evidence="2 3">
    <name type="scientific">Aliisedimentitalea scapharcae</name>
    <dbReference type="NCBI Taxonomy" id="1524259"/>
    <lineage>
        <taxon>Bacteria</taxon>
        <taxon>Pseudomonadati</taxon>
        <taxon>Pseudomonadota</taxon>
        <taxon>Alphaproteobacteria</taxon>
        <taxon>Rhodobacterales</taxon>
        <taxon>Roseobacteraceae</taxon>
        <taxon>Aliisedimentitalea</taxon>
    </lineage>
</organism>
<dbReference type="Proteomes" id="UP001623232">
    <property type="component" value="Plasmid unnamed3"/>
</dbReference>
<dbReference type="RefSeq" id="WP_343211371.1">
    <property type="nucleotide sequence ID" value="NZ_CP123587.1"/>
</dbReference>
<name>A0ABZ2Y306_9RHOB</name>
<gene>
    <name evidence="2" type="ORF">QEZ52_22825</name>
</gene>
<protein>
    <recommendedName>
        <fullName evidence="4">Cobalt transporter subunit CbtB</fullName>
    </recommendedName>
</protein>
<reference evidence="2 3" key="1">
    <citation type="submission" date="2023-04" db="EMBL/GenBank/DDBJ databases">
        <title>Complete genome sequence of Alisedimentitalea scapharcae.</title>
        <authorList>
            <person name="Rong J.-C."/>
            <person name="Yi M.-L."/>
            <person name="Zhao Q."/>
        </authorList>
    </citation>
    <scope>NUCLEOTIDE SEQUENCE [LARGE SCALE GENOMIC DNA]</scope>
    <source>
        <strain evidence="2 3">KCTC 42119</strain>
        <plasmid evidence="2 3">unnamed3</plasmid>
    </source>
</reference>
<feature type="chain" id="PRO_5045624670" description="Cobalt transporter subunit CbtB" evidence="1">
    <location>
        <begin position="32"/>
        <end position="107"/>
    </location>
</feature>
<evidence type="ECO:0008006" key="4">
    <source>
        <dbReference type="Google" id="ProtNLM"/>
    </source>
</evidence>
<evidence type="ECO:0000256" key="1">
    <source>
        <dbReference type="SAM" id="SignalP"/>
    </source>
</evidence>
<evidence type="ECO:0000313" key="2">
    <source>
        <dbReference type="EMBL" id="WZK91469.1"/>
    </source>
</evidence>
<keyword evidence="3" id="KW-1185">Reference proteome</keyword>
<geneLocation type="plasmid" evidence="2 3">
    <name>unnamed3</name>
</geneLocation>
<dbReference type="EMBL" id="CP123587">
    <property type="protein sequence ID" value="WZK91469.1"/>
    <property type="molecule type" value="Genomic_DNA"/>
</dbReference>